<feature type="transmembrane region" description="Helical" evidence="1">
    <location>
        <begin position="190"/>
        <end position="211"/>
    </location>
</feature>
<feature type="transmembrane region" description="Helical" evidence="1">
    <location>
        <begin position="100"/>
        <end position="123"/>
    </location>
</feature>
<comment type="caution">
    <text evidence="2">The sequence shown here is derived from an EMBL/GenBank/DDBJ whole genome shotgun (WGS) entry which is preliminary data.</text>
</comment>
<gene>
    <name evidence="2" type="ORF">AN477_20710</name>
</gene>
<dbReference type="EMBL" id="LJCO01000094">
    <property type="protein sequence ID" value="KPV41286.1"/>
    <property type="molecule type" value="Genomic_DNA"/>
</dbReference>
<name>A0A0P9CQ80_9BACL</name>
<feature type="transmembrane region" description="Helical" evidence="1">
    <location>
        <begin position="69"/>
        <end position="94"/>
    </location>
</feature>
<keyword evidence="1" id="KW-0812">Transmembrane</keyword>
<keyword evidence="3" id="KW-1185">Reference proteome</keyword>
<dbReference type="STRING" id="471514.AN477_20710"/>
<organism evidence="2 3">
    <name type="scientific">Alicyclobacillus ferrooxydans</name>
    <dbReference type="NCBI Taxonomy" id="471514"/>
    <lineage>
        <taxon>Bacteria</taxon>
        <taxon>Bacillati</taxon>
        <taxon>Bacillota</taxon>
        <taxon>Bacilli</taxon>
        <taxon>Bacillales</taxon>
        <taxon>Alicyclobacillaceae</taxon>
        <taxon>Alicyclobacillus</taxon>
    </lineage>
</organism>
<dbReference type="AlphaFoldDB" id="A0A0P9CQ80"/>
<proteinExistence type="predicted"/>
<evidence type="ECO:0000313" key="3">
    <source>
        <dbReference type="Proteomes" id="UP000050482"/>
    </source>
</evidence>
<accession>A0A0P9CQ80</accession>
<dbReference type="PATRIC" id="fig|471514.4.peg.4432"/>
<protein>
    <recommendedName>
        <fullName evidence="4">DUF1345 domain-containing protein</fullName>
    </recommendedName>
</protein>
<keyword evidence="1" id="KW-1133">Transmembrane helix</keyword>
<dbReference type="Proteomes" id="UP000050482">
    <property type="component" value="Unassembled WGS sequence"/>
</dbReference>
<reference evidence="2 3" key="1">
    <citation type="submission" date="2015-09" db="EMBL/GenBank/DDBJ databases">
        <title>Draft genome sequence of Alicyclobacillus ferrooxydans DSM 22381.</title>
        <authorList>
            <person name="Hemp J."/>
        </authorList>
    </citation>
    <scope>NUCLEOTIDE SEQUENCE [LARGE SCALE GENOMIC DNA]</scope>
    <source>
        <strain evidence="2 3">TC-34</strain>
    </source>
</reference>
<evidence type="ECO:0000256" key="1">
    <source>
        <dbReference type="SAM" id="Phobius"/>
    </source>
</evidence>
<feature type="transmembrane region" description="Helical" evidence="1">
    <location>
        <begin position="16"/>
        <end position="33"/>
    </location>
</feature>
<keyword evidence="1" id="KW-0472">Membrane</keyword>
<sequence length="215" mass="24070">MEEELEGVIEGRIHRWSFLIAVLVIGGLFSILSENVTVGPSWILLVIMLLLCVPLLLTIYLGQHVWTRILSLTMTGVLTLGLLSSVIFLVYSLFHHSASALVLFRDAFVLWSSNVVLFGIWYWEVDQGGPIRRHVNPMQTTDFLFPQSTTQGDLWATWKPSFIDYLFLAFNTSTAFSPTDTLVMSKRAKVLMITQASISLVIVAVLAARAINIIN</sequence>
<feature type="transmembrane region" description="Helical" evidence="1">
    <location>
        <begin position="39"/>
        <end position="62"/>
    </location>
</feature>
<evidence type="ECO:0000313" key="2">
    <source>
        <dbReference type="EMBL" id="KPV41286.1"/>
    </source>
</evidence>
<evidence type="ECO:0008006" key="4">
    <source>
        <dbReference type="Google" id="ProtNLM"/>
    </source>
</evidence>